<evidence type="ECO:0000313" key="3">
    <source>
        <dbReference type="Proteomes" id="UP000008068"/>
    </source>
</evidence>
<keyword evidence="3" id="KW-1185">Reference proteome</keyword>
<reference evidence="3" key="1">
    <citation type="submission" date="2011-07" db="EMBL/GenBank/DDBJ databases">
        <authorList>
            <consortium name="Caenorhabditis brenneri Sequencing and Analysis Consortium"/>
            <person name="Wilson R.K."/>
        </authorList>
    </citation>
    <scope>NUCLEOTIDE SEQUENCE [LARGE SCALE GENOMIC DNA]</scope>
    <source>
        <strain evidence="3">PB2801</strain>
    </source>
</reference>
<dbReference type="FunCoup" id="G0M8I2">
    <property type="interactions" value="386"/>
</dbReference>
<evidence type="ECO:0000256" key="1">
    <source>
        <dbReference type="SAM" id="MobiDB-lite"/>
    </source>
</evidence>
<sequence length="171" mass="18925">MSDDGNFCSPIAPHRGFGAKARAILLEKNEIRVMSKSSSDFDIRKKLNSIASRKKDSNGSTPPSQNSVSSIPEHPTFDTIGERANVKRHMKLGDVGKTRSCVEFKTNDKRLLRTFQEDNIIKMPSMDSDIGTDVDTGVADLCLSFEGLGKSLIYSRSDDNNDVKEKKKGKK</sequence>
<protein>
    <submittedName>
        <fullName evidence="2">Uncharacterized protein</fullName>
    </submittedName>
</protein>
<evidence type="ECO:0000313" key="2">
    <source>
        <dbReference type="EMBL" id="EGT30461.1"/>
    </source>
</evidence>
<gene>
    <name evidence="2" type="ORF">CAEBREN_24829</name>
</gene>
<dbReference type="AlphaFoldDB" id="G0M8I2"/>
<name>G0M8I2_CAEBE</name>
<dbReference type="Proteomes" id="UP000008068">
    <property type="component" value="Unassembled WGS sequence"/>
</dbReference>
<dbReference type="OMA" id="IIKMPSM"/>
<organism evidence="3">
    <name type="scientific">Caenorhabditis brenneri</name>
    <name type="common">Nematode worm</name>
    <dbReference type="NCBI Taxonomy" id="135651"/>
    <lineage>
        <taxon>Eukaryota</taxon>
        <taxon>Metazoa</taxon>
        <taxon>Ecdysozoa</taxon>
        <taxon>Nematoda</taxon>
        <taxon>Chromadorea</taxon>
        <taxon>Rhabditida</taxon>
        <taxon>Rhabditina</taxon>
        <taxon>Rhabditomorpha</taxon>
        <taxon>Rhabditoidea</taxon>
        <taxon>Rhabditidae</taxon>
        <taxon>Peloderinae</taxon>
        <taxon>Caenorhabditis</taxon>
    </lineage>
</organism>
<dbReference type="HOGENOM" id="CLU_105168_0_0_1"/>
<dbReference type="EMBL" id="GL379786">
    <property type="protein sequence ID" value="EGT30461.1"/>
    <property type="molecule type" value="Genomic_DNA"/>
</dbReference>
<dbReference type="OrthoDB" id="5803277at2759"/>
<feature type="region of interest" description="Disordered" evidence="1">
    <location>
        <begin position="50"/>
        <end position="85"/>
    </location>
</feature>
<dbReference type="eggNOG" id="ENOG502SXM5">
    <property type="taxonomic scope" value="Eukaryota"/>
</dbReference>
<accession>G0M8I2</accession>
<dbReference type="InParanoid" id="G0M8I2"/>
<proteinExistence type="predicted"/>
<feature type="compositionally biased region" description="Polar residues" evidence="1">
    <location>
        <begin position="58"/>
        <end position="70"/>
    </location>
</feature>